<feature type="domain" description="Rab3-GAP regulatory subunit N-terminal" evidence="5">
    <location>
        <begin position="9"/>
        <end position="105"/>
    </location>
</feature>
<comment type="similarity">
    <text evidence="2">Belongs to the Rab3-GAP regulatory subunit family.</text>
</comment>
<evidence type="ECO:0000259" key="5">
    <source>
        <dbReference type="Pfam" id="PF14655"/>
    </source>
</evidence>
<evidence type="ECO:0000259" key="6">
    <source>
        <dbReference type="Pfam" id="PF14656"/>
    </source>
</evidence>
<dbReference type="EMBL" id="CAJVPY010014982">
    <property type="protein sequence ID" value="CAG8749348.1"/>
    <property type="molecule type" value="Genomic_DNA"/>
</dbReference>
<dbReference type="InterPro" id="IPR032839">
    <property type="entry name" value="RAB3GAP_N"/>
</dbReference>
<evidence type="ECO:0000313" key="7">
    <source>
        <dbReference type="EMBL" id="CAG8749348.1"/>
    </source>
</evidence>
<evidence type="ECO:0000256" key="1">
    <source>
        <dbReference type="ARBA" id="ARBA00004496"/>
    </source>
</evidence>
<dbReference type="PANTHER" id="PTHR12472">
    <property type="entry name" value="RAB3-GAP REGULATORY DOMAIN"/>
    <property type="match status" value="1"/>
</dbReference>
<dbReference type="GO" id="GO:0005096">
    <property type="term" value="F:GTPase activator activity"/>
    <property type="evidence" value="ECO:0007669"/>
    <property type="project" value="UniProtKB-KW"/>
</dbReference>
<reference evidence="7" key="1">
    <citation type="submission" date="2021-06" db="EMBL/GenBank/DDBJ databases">
        <authorList>
            <person name="Kallberg Y."/>
            <person name="Tangrot J."/>
            <person name="Rosling A."/>
        </authorList>
    </citation>
    <scope>NUCLEOTIDE SEQUENCE</scope>
    <source>
        <strain evidence="7">MA453B</strain>
    </source>
</reference>
<dbReference type="PANTHER" id="PTHR12472:SF0">
    <property type="entry name" value="RAB3 GTPASE-ACTIVATING PROTEIN NON-CATALYTIC SUBUNIT"/>
    <property type="match status" value="1"/>
</dbReference>
<accession>A0A9N9IUL6</accession>
<dbReference type="Pfam" id="PF14656">
    <property type="entry name" value="RAB3GAP2_C"/>
    <property type="match status" value="1"/>
</dbReference>
<proteinExistence type="inferred from homology"/>
<dbReference type="Proteomes" id="UP000789405">
    <property type="component" value="Unassembled WGS sequence"/>
</dbReference>
<dbReference type="OrthoDB" id="360390at2759"/>
<comment type="caution">
    <text evidence="7">The sequence shown here is derived from an EMBL/GenBank/DDBJ whole genome shotgun (WGS) entry which is preliminary data.</text>
</comment>
<gene>
    <name evidence="7" type="ORF">DERYTH_LOCUS16742</name>
</gene>
<protein>
    <submittedName>
        <fullName evidence="7">22633_t:CDS:1</fullName>
    </submittedName>
</protein>
<sequence length="803" mass="91036">MSPAAADGKYQLAALTDSLGRVTLVDVEEGVRNAQCGWVEAMDDEGESEEDCLKTSPERKKRAVSKRITLFLVIYSPIRGVVEIHHMRHGTRVGNFSIGQGWNLITTASAPLGTGMGAGLSFYERGGRRGYRNAGLAKSFLIGPQGEIKRVHVPFECAIKKPINLVNVFKNLLNKYELASLEQKDSLSQELMTTLDQINDPKIKLNVLMSLPDTLPPTFHLLATQSSIDCMGTLDSFDFLEFIHDVRDQIAQRTDQADMKLVRLKMVLRENLLHLYQTLEGWNVETCNPDYTTTYKGRQSIEGVFRQTINSILGNIFSDKEMMIEREAKGIGPSSFMSPFILKNFDDIRDDGVFLVLDDNMDEKKKLQLADFLFTPLIISTTPQEWIETVKKRIPISSLEWLDIFMLWFKYTSLPSLITSILKSKESDSNFLFLILNDFSNANEDKSVLDKVTFFCQNSSQIGHCLLLALALQNSSSKTSKISSMHKEIDWDSLITNLKICWNLVKDIDPEIVTEIGLSASNLNKKTSSARISALNGLKLTGNVKLEEMEIEAGNVSQPDISRIYKGWLSCQLFKKDVTNTGLLEFAINQAKRIDNPLLKNAILHLIWHKICQEQASSIMTLVEKARKAPKDQLCIKHCGISHGTIELFLSCLKILFELFIWEPNESLHVNNILEAVESIIELPMDNAQDRSQYLDDVFGKMIREFMTLKNSADIQVLLLVFKIEVRMIRPSKLFDSNVSFFDPLFLETSDVRTIVSNSRITDERMTFIKKLIEKSSDNYSDILLLADKFGLDQNVIKEFWQN</sequence>
<feature type="domain" description="Rab3GAP regulatory subunit C-terminal" evidence="6">
    <location>
        <begin position="570"/>
        <end position="779"/>
    </location>
</feature>
<keyword evidence="8" id="KW-1185">Reference proteome</keyword>
<evidence type="ECO:0000256" key="3">
    <source>
        <dbReference type="ARBA" id="ARBA00022468"/>
    </source>
</evidence>
<organism evidence="7 8">
    <name type="scientific">Dentiscutata erythropus</name>
    <dbReference type="NCBI Taxonomy" id="1348616"/>
    <lineage>
        <taxon>Eukaryota</taxon>
        <taxon>Fungi</taxon>
        <taxon>Fungi incertae sedis</taxon>
        <taxon>Mucoromycota</taxon>
        <taxon>Glomeromycotina</taxon>
        <taxon>Glomeromycetes</taxon>
        <taxon>Diversisporales</taxon>
        <taxon>Gigasporaceae</taxon>
        <taxon>Dentiscutata</taxon>
    </lineage>
</organism>
<name>A0A9N9IUL6_9GLOM</name>
<keyword evidence="3" id="KW-0343">GTPase activation</keyword>
<dbReference type="AlphaFoldDB" id="A0A9N9IUL6"/>
<dbReference type="InterPro" id="IPR029257">
    <property type="entry name" value="RAB3GAP2_C"/>
</dbReference>
<comment type="subcellular location">
    <subcellularLocation>
        <location evidence="1">Cytoplasm</location>
    </subcellularLocation>
</comment>
<evidence type="ECO:0000256" key="2">
    <source>
        <dbReference type="ARBA" id="ARBA00008153"/>
    </source>
</evidence>
<evidence type="ECO:0000256" key="4">
    <source>
        <dbReference type="ARBA" id="ARBA00022490"/>
    </source>
</evidence>
<dbReference type="InterPro" id="IPR026059">
    <property type="entry name" value="Rab3GAP2"/>
</dbReference>
<dbReference type="Pfam" id="PF14655">
    <property type="entry name" value="RAB3GAP2_N"/>
    <property type="match status" value="1"/>
</dbReference>
<feature type="non-terminal residue" evidence="7">
    <location>
        <position position="803"/>
    </location>
</feature>
<evidence type="ECO:0000313" key="8">
    <source>
        <dbReference type="Proteomes" id="UP000789405"/>
    </source>
</evidence>
<feature type="non-terminal residue" evidence="7">
    <location>
        <position position="1"/>
    </location>
</feature>
<dbReference type="GO" id="GO:0005737">
    <property type="term" value="C:cytoplasm"/>
    <property type="evidence" value="ECO:0007669"/>
    <property type="project" value="UniProtKB-SubCell"/>
</dbReference>
<keyword evidence="4" id="KW-0963">Cytoplasm</keyword>